<dbReference type="EMBL" id="GDHC01003760">
    <property type="protein sequence ID" value="JAQ14869.1"/>
    <property type="molecule type" value="Transcribed_RNA"/>
</dbReference>
<dbReference type="AlphaFoldDB" id="A0A146M608"/>
<protein>
    <submittedName>
        <fullName evidence="2">Uncharacterized protein</fullName>
    </submittedName>
</protein>
<gene>
    <name evidence="2" type="ORF">g.36982</name>
</gene>
<proteinExistence type="predicted"/>
<feature type="region of interest" description="Disordered" evidence="1">
    <location>
        <begin position="146"/>
        <end position="196"/>
    </location>
</feature>
<accession>A0A146M608</accession>
<evidence type="ECO:0000313" key="2">
    <source>
        <dbReference type="EMBL" id="JAQ14869.1"/>
    </source>
</evidence>
<sequence length="270" mass="30940">MSDFDLLDPTSWLANDEMLWMHMEWYMKIKIDKKLTNIPGAPSGGTKHSTRIAEVKSEPSECSEALVYRIEGVDVTKKELLKNLKDTEKSVSQEYNMKRNGDPLGDLEADWYEELKEFLTPEDKLIDEDDPFTLWTAKQHFKLDKRAEKKMHGESHMENGSSSATGSSTGSRRPKTETKTVLPSQIGTAPCGMKKNKSEDVINEQLKEFRKEVGQMKEILPKLKQQCLKMNKASRVINSYKLSDDGIKKDIEKIIKDIKMLNTIAQRNHM</sequence>
<organism evidence="2">
    <name type="scientific">Lygus hesperus</name>
    <name type="common">Western plant bug</name>
    <dbReference type="NCBI Taxonomy" id="30085"/>
    <lineage>
        <taxon>Eukaryota</taxon>
        <taxon>Metazoa</taxon>
        <taxon>Ecdysozoa</taxon>
        <taxon>Arthropoda</taxon>
        <taxon>Hexapoda</taxon>
        <taxon>Insecta</taxon>
        <taxon>Pterygota</taxon>
        <taxon>Neoptera</taxon>
        <taxon>Paraneoptera</taxon>
        <taxon>Hemiptera</taxon>
        <taxon>Heteroptera</taxon>
        <taxon>Panheteroptera</taxon>
        <taxon>Cimicomorpha</taxon>
        <taxon>Miridae</taxon>
        <taxon>Mirini</taxon>
        <taxon>Lygus</taxon>
    </lineage>
</organism>
<feature type="compositionally biased region" description="Low complexity" evidence="1">
    <location>
        <begin position="160"/>
        <end position="171"/>
    </location>
</feature>
<reference evidence="2" key="1">
    <citation type="journal article" date="2016" name="Gigascience">
        <title>De novo construction of an expanded transcriptome assembly for the western tarnished plant bug, Lygus hesperus.</title>
        <authorList>
            <person name="Tassone E.E."/>
            <person name="Geib S.M."/>
            <person name="Hall B."/>
            <person name="Fabrick J.A."/>
            <person name="Brent C.S."/>
            <person name="Hull J.J."/>
        </authorList>
    </citation>
    <scope>NUCLEOTIDE SEQUENCE</scope>
</reference>
<feature type="compositionally biased region" description="Basic and acidic residues" evidence="1">
    <location>
        <begin position="146"/>
        <end position="157"/>
    </location>
</feature>
<name>A0A146M608_LYGHE</name>
<evidence type="ECO:0000256" key="1">
    <source>
        <dbReference type="SAM" id="MobiDB-lite"/>
    </source>
</evidence>